<comment type="similarity">
    <text evidence="1">Belongs to the GMC oxidoreductase family.</text>
</comment>
<comment type="caution">
    <text evidence="3">The sequence shown here is derived from an EMBL/GenBank/DDBJ whole genome shotgun (WGS) entry which is preliminary data.</text>
</comment>
<dbReference type="PROSITE" id="PS00624">
    <property type="entry name" value="GMC_OXRED_2"/>
    <property type="match status" value="1"/>
</dbReference>
<dbReference type="Proteomes" id="UP000324222">
    <property type="component" value="Unassembled WGS sequence"/>
</dbReference>
<evidence type="ECO:0000256" key="1">
    <source>
        <dbReference type="ARBA" id="ARBA00010790"/>
    </source>
</evidence>
<dbReference type="Gene3D" id="3.50.50.60">
    <property type="entry name" value="FAD/NAD(P)-binding domain"/>
    <property type="match status" value="1"/>
</dbReference>
<dbReference type="PANTHER" id="PTHR11552:SF227">
    <property type="entry name" value="GLUCOSE DEHYDROGENASE [FAD, QUINONE]-LIKE PROTEIN"/>
    <property type="match status" value="1"/>
</dbReference>
<dbReference type="SUPFAM" id="SSF51905">
    <property type="entry name" value="FAD/NAD(P)-binding domain"/>
    <property type="match status" value="1"/>
</dbReference>
<dbReference type="EMBL" id="VSRR010099661">
    <property type="protein sequence ID" value="MPC94722.1"/>
    <property type="molecule type" value="Genomic_DNA"/>
</dbReference>
<dbReference type="InterPro" id="IPR012132">
    <property type="entry name" value="GMC_OxRdtase"/>
</dbReference>
<gene>
    <name evidence="3" type="primary">betA_3</name>
    <name evidence="3" type="ORF">E2C01_089903</name>
</gene>
<dbReference type="InterPro" id="IPR036188">
    <property type="entry name" value="FAD/NAD-bd_sf"/>
</dbReference>
<keyword evidence="4" id="KW-1185">Reference proteome</keyword>
<dbReference type="Pfam" id="PF00732">
    <property type="entry name" value="GMC_oxred_N"/>
    <property type="match status" value="1"/>
</dbReference>
<proteinExistence type="inferred from homology"/>
<evidence type="ECO:0000259" key="2">
    <source>
        <dbReference type="PROSITE" id="PS00624"/>
    </source>
</evidence>
<dbReference type="OrthoDB" id="269227at2759"/>
<dbReference type="GO" id="GO:0050660">
    <property type="term" value="F:flavin adenine dinucleotide binding"/>
    <property type="evidence" value="ECO:0007669"/>
    <property type="project" value="InterPro"/>
</dbReference>
<evidence type="ECO:0000313" key="3">
    <source>
        <dbReference type="EMBL" id="MPC94722.1"/>
    </source>
</evidence>
<dbReference type="AlphaFoldDB" id="A0A5B7JEU0"/>
<dbReference type="InterPro" id="IPR000172">
    <property type="entry name" value="GMC_OxRdtase_N"/>
</dbReference>
<feature type="domain" description="Glucose-methanol-choline oxidoreductase N-terminal" evidence="2">
    <location>
        <begin position="15"/>
        <end position="29"/>
    </location>
</feature>
<accession>A0A5B7JEU0</accession>
<name>A0A5B7JEU0_PORTR</name>
<dbReference type="PANTHER" id="PTHR11552">
    <property type="entry name" value="GLUCOSE-METHANOL-CHOLINE GMC OXIDOREDUCTASE"/>
    <property type="match status" value="1"/>
</dbReference>
<dbReference type="GO" id="GO:0016614">
    <property type="term" value="F:oxidoreductase activity, acting on CH-OH group of donors"/>
    <property type="evidence" value="ECO:0007669"/>
    <property type="project" value="InterPro"/>
</dbReference>
<reference evidence="3 4" key="1">
    <citation type="submission" date="2019-05" db="EMBL/GenBank/DDBJ databases">
        <title>Another draft genome of Portunus trituberculatus and its Hox gene families provides insights of decapod evolution.</title>
        <authorList>
            <person name="Jeong J.-H."/>
            <person name="Song I."/>
            <person name="Kim S."/>
            <person name="Choi T."/>
            <person name="Kim D."/>
            <person name="Ryu S."/>
            <person name="Kim W."/>
        </authorList>
    </citation>
    <scope>NUCLEOTIDE SEQUENCE [LARGE SCALE GENOMIC DNA]</scope>
    <source>
        <tissue evidence="3">Muscle</tissue>
    </source>
</reference>
<protein>
    <submittedName>
        <fullName evidence="3">Oxygen-dependent choline dehydrogenase</fullName>
    </submittedName>
</protein>
<organism evidence="3 4">
    <name type="scientific">Portunus trituberculatus</name>
    <name type="common">Swimming crab</name>
    <name type="synonym">Neptunus trituberculatus</name>
    <dbReference type="NCBI Taxonomy" id="210409"/>
    <lineage>
        <taxon>Eukaryota</taxon>
        <taxon>Metazoa</taxon>
        <taxon>Ecdysozoa</taxon>
        <taxon>Arthropoda</taxon>
        <taxon>Crustacea</taxon>
        <taxon>Multicrustacea</taxon>
        <taxon>Malacostraca</taxon>
        <taxon>Eumalacostraca</taxon>
        <taxon>Eucarida</taxon>
        <taxon>Decapoda</taxon>
        <taxon>Pleocyemata</taxon>
        <taxon>Brachyura</taxon>
        <taxon>Eubrachyura</taxon>
        <taxon>Portunoidea</taxon>
        <taxon>Portunidae</taxon>
        <taxon>Portuninae</taxon>
        <taxon>Portunus</taxon>
    </lineage>
</organism>
<sequence>MKSVYARREVLLSAGAIGSPHILMLSGLGPAKHLLSHGVSSDVNWVCAAAEAL</sequence>
<evidence type="ECO:0000313" key="4">
    <source>
        <dbReference type="Proteomes" id="UP000324222"/>
    </source>
</evidence>